<reference evidence="1 2" key="1">
    <citation type="submission" date="2019-03" db="EMBL/GenBank/DDBJ databases">
        <title>First draft genome of Liparis tanakae, snailfish: a comprehensive survey of snailfish specific genes.</title>
        <authorList>
            <person name="Kim W."/>
            <person name="Song I."/>
            <person name="Jeong J.-H."/>
            <person name="Kim D."/>
            <person name="Kim S."/>
            <person name="Ryu S."/>
            <person name="Song J.Y."/>
            <person name="Lee S.K."/>
        </authorList>
    </citation>
    <scope>NUCLEOTIDE SEQUENCE [LARGE SCALE GENOMIC DNA]</scope>
    <source>
        <tissue evidence="1">Muscle</tissue>
    </source>
</reference>
<proteinExistence type="predicted"/>
<accession>A0A4Z2H6N2</accession>
<evidence type="ECO:0000313" key="2">
    <source>
        <dbReference type="Proteomes" id="UP000314294"/>
    </source>
</evidence>
<gene>
    <name evidence="1" type="ORF">EYF80_028318</name>
</gene>
<evidence type="ECO:0000313" key="1">
    <source>
        <dbReference type="EMBL" id="TNN61439.1"/>
    </source>
</evidence>
<comment type="caution">
    <text evidence="1">The sequence shown here is derived from an EMBL/GenBank/DDBJ whole genome shotgun (WGS) entry which is preliminary data.</text>
</comment>
<dbReference type="AlphaFoldDB" id="A0A4Z2H6N2"/>
<name>A0A4Z2H6N2_9TELE</name>
<organism evidence="1 2">
    <name type="scientific">Liparis tanakae</name>
    <name type="common">Tanaka's snailfish</name>
    <dbReference type="NCBI Taxonomy" id="230148"/>
    <lineage>
        <taxon>Eukaryota</taxon>
        <taxon>Metazoa</taxon>
        <taxon>Chordata</taxon>
        <taxon>Craniata</taxon>
        <taxon>Vertebrata</taxon>
        <taxon>Euteleostomi</taxon>
        <taxon>Actinopterygii</taxon>
        <taxon>Neopterygii</taxon>
        <taxon>Teleostei</taxon>
        <taxon>Neoteleostei</taxon>
        <taxon>Acanthomorphata</taxon>
        <taxon>Eupercaria</taxon>
        <taxon>Perciformes</taxon>
        <taxon>Cottioidei</taxon>
        <taxon>Cottales</taxon>
        <taxon>Liparidae</taxon>
        <taxon>Liparis</taxon>
    </lineage>
</organism>
<sequence>MKRRFRLKEEESLVRSSATSLRSLQWDSHCRVRTSFRELEEERVGNKLRVDVVLPLDRRAQTGADGQTAAQDRTVQLLLLEAALSGVLHLKAMMKRKFGGPLLSGRWLLHKMGRENLTSDLNRSSFSARRCLTWVLLLQSRRMEPQQQQQQQQQEQQLHWQEHQRKRAELGLEWE</sequence>
<dbReference type="EMBL" id="SRLO01000315">
    <property type="protein sequence ID" value="TNN61439.1"/>
    <property type="molecule type" value="Genomic_DNA"/>
</dbReference>
<dbReference type="Proteomes" id="UP000314294">
    <property type="component" value="Unassembled WGS sequence"/>
</dbReference>
<protein>
    <submittedName>
        <fullName evidence="1">Uncharacterized protein</fullName>
    </submittedName>
</protein>
<keyword evidence="2" id="KW-1185">Reference proteome</keyword>